<sequence length="363" mass="42305">MGFFDLQDCTAVMPFALWLQEKFDLRKSRWKYLRYRFAISCMCIVVIVPKIFLGYRDDIRLVLRGISELIFQANIALKVVIFVWNQDHFEQMLALLRKWFEKTFSNGYDSEPNKALLRCNRVNDLFAKIYFTYLAVVVNIFNIGPLIHSTFIYLTFDRENSTEPVELTTHMEQEFYGFDIRTNFLHYMGFTACSILAYFSAAYIMAVEAGFIYCSCKSCSQCFKSSSKWELEDIIAMHDDAYRCLELLDKNTTFASMVQVINCVLMWCLMGVYLTYNVNYSAVNVLVLFGLVTFETYARCLLGTEVSQKSFDVYQAVYNFTWHETPVPIQKNLLQVLQRAQKKVGLTMVGFCYSAYVVMKNCL</sequence>
<comment type="similarity">
    <text evidence="10">Belongs to the insect chemoreceptor superfamily. Heteromeric odorant receptor channel (TC 1.A.69) family.</text>
</comment>
<dbReference type="GO" id="GO:0004984">
    <property type="term" value="F:olfactory receptor activity"/>
    <property type="evidence" value="ECO:0007669"/>
    <property type="project" value="InterPro"/>
</dbReference>
<protein>
    <recommendedName>
        <fullName evidence="10">Odorant receptor</fullName>
    </recommendedName>
</protein>
<dbReference type="Proteomes" id="UP000682892">
    <property type="component" value="Unassembled WGS sequence"/>
</dbReference>
<keyword evidence="7 10" id="KW-0472">Membrane</keyword>
<dbReference type="GO" id="GO:0005886">
    <property type="term" value="C:plasma membrane"/>
    <property type="evidence" value="ECO:0007669"/>
    <property type="project" value="UniProtKB-SubCell"/>
</dbReference>
<keyword evidence="9 10" id="KW-0807">Transducer</keyword>
<keyword evidence="2" id="KW-1003">Cell membrane</keyword>
<dbReference type="Pfam" id="PF02949">
    <property type="entry name" value="7tm_6"/>
    <property type="match status" value="1"/>
</dbReference>
<dbReference type="AlphaFoldDB" id="A0A1S7UE89"/>
<evidence type="ECO:0000256" key="4">
    <source>
        <dbReference type="ARBA" id="ARBA00022692"/>
    </source>
</evidence>
<keyword evidence="4 10" id="KW-0812">Transmembrane</keyword>
<evidence type="ECO:0000256" key="10">
    <source>
        <dbReference type="RuleBase" id="RU351113"/>
    </source>
</evidence>
<evidence type="ECO:0000256" key="8">
    <source>
        <dbReference type="ARBA" id="ARBA00023170"/>
    </source>
</evidence>
<dbReference type="PANTHER" id="PTHR21137">
    <property type="entry name" value="ODORANT RECEPTOR"/>
    <property type="match status" value="1"/>
</dbReference>
<evidence type="ECO:0000256" key="6">
    <source>
        <dbReference type="ARBA" id="ARBA00022989"/>
    </source>
</evidence>
<dbReference type="EMBL" id="CH477510">
    <property type="protein sequence ID" value="EJY57750.1"/>
    <property type="molecule type" value="Genomic_DNA"/>
</dbReference>
<reference evidence="11" key="1">
    <citation type="submission" date="2005-10" db="EMBL/GenBank/DDBJ databases">
        <authorList>
            <person name="Loftus B.J."/>
            <person name="Nene V.M."/>
            <person name="Hannick L.I."/>
            <person name="Bidwell S."/>
            <person name="Haas B."/>
            <person name="Amedeo P."/>
            <person name="Orvis J."/>
            <person name="Wortman J.R."/>
            <person name="White O.R."/>
            <person name="Salzberg S."/>
            <person name="Shumway M."/>
            <person name="Koo H."/>
            <person name="Zhao Y."/>
            <person name="Holmes M."/>
            <person name="Miller J."/>
            <person name="Schatz M."/>
            <person name="Pop M."/>
            <person name="Pai G."/>
            <person name="Utterback T."/>
            <person name="Rogers Y.-H."/>
            <person name="Kravitz S."/>
            <person name="Fraser C.M."/>
        </authorList>
    </citation>
    <scope>NUCLEOTIDE SEQUENCE</scope>
    <source>
        <strain evidence="11">Liverpool</strain>
    </source>
</reference>
<evidence type="ECO:0000256" key="5">
    <source>
        <dbReference type="ARBA" id="ARBA00022725"/>
    </source>
</evidence>
<dbReference type="GO" id="GO:0007165">
    <property type="term" value="P:signal transduction"/>
    <property type="evidence" value="ECO:0007669"/>
    <property type="project" value="UniProtKB-KW"/>
</dbReference>
<dbReference type="InterPro" id="IPR004117">
    <property type="entry name" value="7tm6_olfct_rcpt"/>
</dbReference>
<evidence type="ECO:0000313" key="12">
    <source>
        <dbReference type="Proteomes" id="UP000682892"/>
    </source>
</evidence>
<feature type="transmembrane region" description="Helical" evidence="10">
    <location>
        <begin position="253"/>
        <end position="276"/>
    </location>
</feature>
<evidence type="ECO:0000256" key="9">
    <source>
        <dbReference type="ARBA" id="ARBA00023224"/>
    </source>
</evidence>
<dbReference type="GO" id="GO:0005549">
    <property type="term" value="F:odorant binding"/>
    <property type="evidence" value="ECO:0007669"/>
    <property type="project" value="InterPro"/>
</dbReference>
<evidence type="ECO:0000256" key="1">
    <source>
        <dbReference type="ARBA" id="ARBA00004651"/>
    </source>
</evidence>
<keyword evidence="3 10" id="KW-0716">Sensory transduction</keyword>
<keyword evidence="5 10" id="KW-0552">Olfaction</keyword>
<feature type="transmembrane region" description="Helical" evidence="10">
    <location>
        <begin position="282"/>
        <end position="302"/>
    </location>
</feature>
<accession>A0A1S7UE89</accession>
<evidence type="ECO:0000313" key="11">
    <source>
        <dbReference type="EMBL" id="EJY57750.1"/>
    </source>
</evidence>
<name>A0A1S7UE89_AEDAE</name>
<organism evidence="11 12">
    <name type="scientific">Aedes aegypti</name>
    <name type="common">Yellowfever mosquito</name>
    <name type="synonym">Culex aegypti</name>
    <dbReference type="NCBI Taxonomy" id="7159"/>
    <lineage>
        <taxon>Eukaryota</taxon>
        <taxon>Metazoa</taxon>
        <taxon>Ecdysozoa</taxon>
        <taxon>Arthropoda</taxon>
        <taxon>Hexapoda</taxon>
        <taxon>Insecta</taxon>
        <taxon>Pterygota</taxon>
        <taxon>Neoptera</taxon>
        <taxon>Endopterygota</taxon>
        <taxon>Diptera</taxon>
        <taxon>Nematocera</taxon>
        <taxon>Culicoidea</taxon>
        <taxon>Culicidae</taxon>
        <taxon>Culicinae</taxon>
        <taxon>Aedini</taxon>
        <taxon>Aedes</taxon>
        <taxon>Stegomyia</taxon>
    </lineage>
</organism>
<keyword evidence="8 10" id="KW-0675">Receptor</keyword>
<comment type="caution">
    <text evidence="10">Lacks conserved residue(s) required for the propagation of feature annotation.</text>
</comment>
<reference evidence="11" key="2">
    <citation type="journal article" date="2007" name="Science">
        <title>Genome sequence of Aedes aegypti, a major arbovirus vector.</title>
        <authorList>
            <person name="Nene V."/>
            <person name="Wortman J.R."/>
            <person name="Lawson D."/>
            <person name="Haas B."/>
            <person name="Kodira C."/>
            <person name="Tu Z.J."/>
            <person name="Loftus B."/>
            <person name="Xi Z."/>
            <person name="Megy K."/>
            <person name="Grabherr M."/>
            <person name="Ren Q."/>
            <person name="Zdobnov E.M."/>
            <person name="Lobo N.F."/>
            <person name="Campbell K.S."/>
            <person name="Brown S.E."/>
            <person name="Bonaldo M.F."/>
            <person name="Zhu J."/>
            <person name="Sinkins S.P."/>
            <person name="Hogenkamp D.G."/>
            <person name="Amedeo P."/>
            <person name="Arensburger P."/>
            <person name="Atkinson P.W."/>
            <person name="Bidwell S."/>
            <person name="Biedler J."/>
            <person name="Birney E."/>
            <person name="Bruggner R.V."/>
            <person name="Costas J."/>
            <person name="Coy M.R."/>
            <person name="Crabtree J."/>
            <person name="Crawford M."/>
            <person name="Debruyn B."/>
            <person name="Decaprio D."/>
            <person name="Eiglmeier K."/>
            <person name="Eisenstadt E."/>
            <person name="El-Dorry H."/>
            <person name="Gelbart W.M."/>
            <person name="Gomes S.L."/>
            <person name="Hammond M."/>
            <person name="Hannick L.I."/>
            <person name="Hogan J.R."/>
            <person name="Holmes M.H."/>
            <person name="Jaffe D."/>
            <person name="Johnston J.S."/>
            <person name="Kennedy R.C."/>
            <person name="Koo H."/>
            <person name="Kravitz S."/>
            <person name="Kriventseva E.V."/>
            <person name="Kulp D."/>
            <person name="Labutti K."/>
            <person name="Lee E."/>
            <person name="Li S."/>
            <person name="Lovin D.D."/>
            <person name="Mao C."/>
            <person name="Mauceli E."/>
            <person name="Menck C.F."/>
            <person name="Miller J.R."/>
            <person name="Montgomery P."/>
            <person name="Mori A."/>
            <person name="Nascimento A.L."/>
            <person name="Naveira H.F."/>
            <person name="Nusbaum C."/>
            <person name="O'leary S."/>
            <person name="Orvis J."/>
            <person name="Pertea M."/>
            <person name="Quesneville H."/>
            <person name="Reidenbach K.R."/>
            <person name="Rogers Y.H."/>
            <person name="Roth C.W."/>
            <person name="Schneider J.R."/>
            <person name="Schatz M."/>
            <person name="Shumway M."/>
            <person name="Stanke M."/>
            <person name="Stinson E.O."/>
            <person name="Tubio J.M."/>
            <person name="Vanzee J.P."/>
            <person name="Verjovski-Almeida S."/>
            <person name="Werner D."/>
            <person name="White O."/>
            <person name="Wyder S."/>
            <person name="Zeng Q."/>
            <person name="Zhao Q."/>
            <person name="Zhao Y."/>
            <person name="Hill C.A."/>
            <person name="Raikhel A.S."/>
            <person name="Soares M.B."/>
            <person name="Knudson D.L."/>
            <person name="Lee N.H."/>
            <person name="Galagan J."/>
            <person name="Salzberg S.L."/>
            <person name="Paulsen I.T."/>
            <person name="Dimopoulos G."/>
            <person name="Collins F.H."/>
            <person name="Birren B."/>
            <person name="Fraser-Liggett C.M."/>
            <person name="Severson D.W."/>
        </authorList>
    </citation>
    <scope>NUCLEOTIDE SEQUENCE [LARGE SCALE GENOMIC DNA]</scope>
    <source>
        <strain evidence="11">Liverpool</strain>
    </source>
</reference>
<dbReference type="PANTHER" id="PTHR21137:SF35">
    <property type="entry name" value="ODORANT RECEPTOR 19A-RELATED"/>
    <property type="match status" value="1"/>
</dbReference>
<keyword evidence="6 10" id="KW-1133">Transmembrane helix</keyword>
<comment type="subcellular location">
    <subcellularLocation>
        <location evidence="1 10">Cell membrane</location>
        <topology evidence="1 10">Multi-pass membrane protein</topology>
    </subcellularLocation>
</comment>
<evidence type="ECO:0000256" key="3">
    <source>
        <dbReference type="ARBA" id="ARBA00022606"/>
    </source>
</evidence>
<proteinExistence type="inferred from homology"/>
<feature type="transmembrane region" description="Helical" evidence="10">
    <location>
        <begin position="184"/>
        <end position="207"/>
    </location>
</feature>
<evidence type="ECO:0000256" key="2">
    <source>
        <dbReference type="ARBA" id="ARBA00022475"/>
    </source>
</evidence>
<feature type="transmembrane region" description="Helical" evidence="10">
    <location>
        <begin position="130"/>
        <end position="154"/>
    </location>
</feature>
<gene>
    <name evidence="11" type="primary">GPROR3</name>
    <name evidence="11" type="ORF">AaeL_AAEL017138</name>
</gene>
<feature type="transmembrane region" description="Helical" evidence="10">
    <location>
        <begin position="35"/>
        <end position="55"/>
    </location>
</feature>
<evidence type="ECO:0000256" key="7">
    <source>
        <dbReference type="ARBA" id="ARBA00023136"/>
    </source>
</evidence>
<reference evidence="11" key="3">
    <citation type="submission" date="2012-09" db="EMBL/GenBank/DDBJ databases">
        <authorList>
            <consortium name="VectorBase"/>
        </authorList>
    </citation>
    <scope>NUCLEOTIDE SEQUENCE</scope>
    <source>
        <strain evidence="11">Liverpool</strain>
    </source>
</reference>